<feature type="transmembrane region" description="Helical" evidence="6">
    <location>
        <begin position="20"/>
        <end position="41"/>
    </location>
</feature>
<evidence type="ECO:0000256" key="1">
    <source>
        <dbReference type="ARBA" id="ARBA00004651"/>
    </source>
</evidence>
<dbReference type="InterPro" id="IPR010432">
    <property type="entry name" value="RDD"/>
</dbReference>
<comment type="caution">
    <text evidence="8">The sequence shown here is derived from an EMBL/GenBank/DDBJ whole genome shotgun (WGS) entry which is preliminary data.</text>
</comment>
<evidence type="ECO:0000259" key="7">
    <source>
        <dbReference type="Pfam" id="PF06271"/>
    </source>
</evidence>
<evidence type="ECO:0000256" key="3">
    <source>
        <dbReference type="ARBA" id="ARBA00022692"/>
    </source>
</evidence>
<evidence type="ECO:0000313" key="8">
    <source>
        <dbReference type="EMBL" id="MBC5737490.1"/>
    </source>
</evidence>
<evidence type="ECO:0000256" key="6">
    <source>
        <dbReference type="SAM" id="Phobius"/>
    </source>
</evidence>
<feature type="domain" description="RDD" evidence="7">
    <location>
        <begin position="19"/>
        <end position="169"/>
    </location>
</feature>
<evidence type="ECO:0000256" key="5">
    <source>
        <dbReference type="ARBA" id="ARBA00023136"/>
    </source>
</evidence>
<feature type="transmembrane region" description="Helical" evidence="6">
    <location>
        <begin position="133"/>
        <end position="154"/>
    </location>
</feature>
<evidence type="ECO:0000313" key="9">
    <source>
        <dbReference type="Proteomes" id="UP000607645"/>
    </source>
</evidence>
<dbReference type="InterPro" id="IPR051791">
    <property type="entry name" value="Pra-immunoreactive"/>
</dbReference>
<dbReference type="EMBL" id="JACOPQ010000007">
    <property type="protein sequence ID" value="MBC5737490.1"/>
    <property type="molecule type" value="Genomic_DNA"/>
</dbReference>
<dbReference type="AlphaFoldDB" id="A0A8J6JNQ4"/>
<evidence type="ECO:0000256" key="2">
    <source>
        <dbReference type="ARBA" id="ARBA00022475"/>
    </source>
</evidence>
<evidence type="ECO:0000256" key="4">
    <source>
        <dbReference type="ARBA" id="ARBA00022989"/>
    </source>
</evidence>
<keyword evidence="3 6" id="KW-0812">Transmembrane</keyword>
<name>A0A8J6JNQ4_9FIRM</name>
<keyword evidence="5 6" id="KW-0472">Membrane</keyword>
<keyword evidence="4 6" id="KW-1133">Transmembrane helix</keyword>
<reference evidence="8" key="1">
    <citation type="submission" date="2020-08" db="EMBL/GenBank/DDBJ databases">
        <title>Genome public.</title>
        <authorList>
            <person name="Liu C."/>
            <person name="Sun Q."/>
        </authorList>
    </citation>
    <scope>NUCLEOTIDE SEQUENCE</scope>
    <source>
        <strain evidence="8">NSJ-52</strain>
    </source>
</reference>
<proteinExistence type="predicted"/>
<protein>
    <submittedName>
        <fullName evidence="8">RDD family protein</fullName>
    </submittedName>
</protein>
<dbReference type="PANTHER" id="PTHR36115">
    <property type="entry name" value="PROLINE-RICH ANTIGEN HOMOLOG-RELATED"/>
    <property type="match status" value="1"/>
</dbReference>
<dbReference type="GO" id="GO:0005886">
    <property type="term" value="C:plasma membrane"/>
    <property type="evidence" value="ECO:0007669"/>
    <property type="project" value="UniProtKB-SubCell"/>
</dbReference>
<dbReference type="Pfam" id="PF06271">
    <property type="entry name" value="RDD"/>
    <property type="match status" value="1"/>
</dbReference>
<dbReference type="Proteomes" id="UP000607645">
    <property type="component" value="Unassembled WGS sequence"/>
</dbReference>
<organism evidence="8 9">
    <name type="scientific">Lawsonibacter faecis</name>
    <dbReference type="NCBI Taxonomy" id="2763052"/>
    <lineage>
        <taxon>Bacteria</taxon>
        <taxon>Bacillati</taxon>
        <taxon>Bacillota</taxon>
        <taxon>Clostridia</taxon>
        <taxon>Eubacteriales</taxon>
        <taxon>Oscillospiraceae</taxon>
        <taxon>Lawsonibacter</taxon>
    </lineage>
</organism>
<gene>
    <name evidence="8" type="ORF">H8S62_10780</name>
</gene>
<accession>A0A8J6JNQ4</accession>
<keyword evidence="9" id="KW-1185">Reference proteome</keyword>
<dbReference type="RefSeq" id="WP_186919308.1">
    <property type="nucleotide sequence ID" value="NZ_JACOPQ010000007.1"/>
</dbReference>
<comment type="subcellular location">
    <subcellularLocation>
        <location evidence="1">Cell membrane</location>
        <topology evidence="1">Multi-pass membrane protein</topology>
    </subcellularLocation>
</comment>
<keyword evidence="2" id="KW-1003">Cell membrane</keyword>
<sequence>MREMKEEIKNLFTRERILRLAAFSIDILVLALILSLCTLTLGKPNFAAARREMDAIVQITDFEARQAQTEVAVAAFSRAYNLSVAVWLGYEVLTQLALGGQTVGKKLCGLRIVSRRPSEGRLKTLSRLTLRTLVKGLCLILFQGFPIFIAWFYILANSSNCAGYDLLAGTKVVARRERRRAKDSGGAPAPQKAM</sequence>
<dbReference type="PANTHER" id="PTHR36115:SF6">
    <property type="entry name" value="PROLINE-RICH ANTIGEN HOMOLOG"/>
    <property type="match status" value="1"/>
</dbReference>